<accession>A0A0F4YNX5</accession>
<evidence type="ECO:0000313" key="2">
    <source>
        <dbReference type="Proteomes" id="UP000053958"/>
    </source>
</evidence>
<gene>
    <name evidence="1" type="ORF">T310_6036</name>
</gene>
<keyword evidence="2" id="KW-1185">Reference proteome</keyword>
<name>A0A0F4YNX5_RASE3</name>
<dbReference type="GeneID" id="25318356"/>
<dbReference type="RefSeq" id="XP_013326579.1">
    <property type="nucleotide sequence ID" value="XM_013471125.1"/>
</dbReference>
<evidence type="ECO:0000313" key="1">
    <source>
        <dbReference type="EMBL" id="KKA19967.1"/>
    </source>
</evidence>
<comment type="caution">
    <text evidence="1">The sequence shown here is derived from an EMBL/GenBank/DDBJ whole genome shotgun (WGS) entry which is preliminary data.</text>
</comment>
<dbReference type="AlphaFoldDB" id="A0A0F4YNX5"/>
<dbReference type="EMBL" id="LASV01000301">
    <property type="protein sequence ID" value="KKA19967.1"/>
    <property type="molecule type" value="Genomic_DNA"/>
</dbReference>
<organism evidence="1 2">
    <name type="scientific">Rasamsonia emersonii (strain ATCC 16479 / CBS 393.64 / IMI 116815)</name>
    <dbReference type="NCBI Taxonomy" id="1408163"/>
    <lineage>
        <taxon>Eukaryota</taxon>
        <taxon>Fungi</taxon>
        <taxon>Dikarya</taxon>
        <taxon>Ascomycota</taxon>
        <taxon>Pezizomycotina</taxon>
        <taxon>Eurotiomycetes</taxon>
        <taxon>Eurotiomycetidae</taxon>
        <taxon>Eurotiales</taxon>
        <taxon>Trichocomaceae</taxon>
        <taxon>Rasamsonia</taxon>
    </lineage>
</organism>
<dbReference type="Proteomes" id="UP000053958">
    <property type="component" value="Unassembled WGS sequence"/>
</dbReference>
<reference evidence="1 2" key="1">
    <citation type="submission" date="2015-04" db="EMBL/GenBank/DDBJ databases">
        <authorList>
            <person name="Heijne W.H."/>
            <person name="Fedorova N.D."/>
            <person name="Nierman W.C."/>
            <person name="Vollebregt A.W."/>
            <person name="Zhao Z."/>
            <person name="Wu L."/>
            <person name="Kumar M."/>
            <person name="Stam H."/>
            <person name="van den Berg M.A."/>
            <person name="Pel H.J."/>
        </authorList>
    </citation>
    <scope>NUCLEOTIDE SEQUENCE [LARGE SCALE GENOMIC DNA]</scope>
    <source>
        <strain evidence="1 2">CBS 393.64</strain>
    </source>
</reference>
<protein>
    <submittedName>
        <fullName evidence="1">Uncharacterized protein</fullName>
    </submittedName>
</protein>
<proteinExistence type="predicted"/>
<sequence length="91" mass="10494">PPLIQARVCLEVTVALNRSHDWRKSTLAIQMEEEKVALWSSLLKPKLRSSLQHRQSRRASGIQFLQTCPNQCEYTVFIFFLPSGVPQLEEL</sequence>
<feature type="non-terminal residue" evidence="1">
    <location>
        <position position="1"/>
    </location>
</feature>